<keyword evidence="4 7" id="KW-1133">Transmembrane helix</keyword>
<feature type="transmembrane region" description="Helical" evidence="7">
    <location>
        <begin position="536"/>
        <end position="559"/>
    </location>
</feature>
<accession>G4YGX8</accession>
<comment type="subcellular location">
    <subcellularLocation>
        <location evidence="1">Membrane</location>
        <topology evidence="1">Multi-pass membrane protein</topology>
    </subcellularLocation>
</comment>
<feature type="transmembrane region" description="Helical" evidence="7">
    <location>
        <begin position="456"/>
        <end position="481"/>
    </location>
</feature>
<dbReference type="GO" id="GO:0016020">
    <property type="term" value="C:membrane"/>
    <property type="evidence" value="ECO:0007669"/>
    <property type="project" value="UniProtKB-SubCell"/>
</dbReference>
<feature type="transmembrane region" description="Helical" evidence="7">
    <location>
        <begin position="423"/>
        <end position="444"/>
    </location>
</feature>
<gene>
    <name evidence="8" type="ORF">PHYSODRAFT_284101</name>
</gene>
<proteinExistence type="predicted"/>
<dbReference type="PANTHER" id="PTHR23505:SF9">
    <property type="entry name" value="PROTEIN, PUTATIVE-RELATED"/>
    <property type="match status" value="1"/>
</dbReference>
<dbReference type="SUPFAM" id="SSF103473">
    <property type="entry name" value="MFS general substrate transporter"/>
    <property type="match status" value="1"/>
</dbReference>
<reference evidence="8 9" key="1">
    <citation type="journal article" date="2006" name="Science">
        <title>Phytophthora genome sequences uncover evolutionary origins and mechanisms of pathogenesis.</title>
        <authorList>
            <person name="Tyler B.M."/>
            <person name="Tripathy S."/>
            <person name="Zhang X."/>
            <person name="Dehal P."/>
            <person name="Jiang R.H."/>
            <person name="Aerts A."/>
            <person name="Arredondo F.D."/>
            <person name="Baxter L."/>
            <person name="Bensasson D."/>
            <person name="Beynon J.L."/>
            <person name="Chapman J."/>
            <person name="Damasceno C.M."/>
            <person name="Dorrance A.E."/>
            <person name="Dou D."/>
            <person name="Dickerman A.W."/>
            <person name="Dubchak I.L."/>
            <person name="Garbelotto M."/>
            <person name="Gijzen M."/>
            <person name="Gordon S.G."/>
            <person name="Govers F."/>
            <person name="Grunwald N.J."/>
            <person name="Huang W."/>
            <person name="Ivors K.L."/>
            <person name="Jones R.W."/>
            <person name="Kamoun S."/>
            <person name="Krampis K."/>
            <person name="Lamour K.H."/>
            <person name="Lee M.K."/>
            <person name="McDonald W.H."/>
            <person name="Medina M."/>
            <person name="Meijer H.J."/>
            <person name="Nordberg E.K."/>
            <person name="Maclean D.J."/>
            <person name="Ospina-Giraldo M.D."/>
            <person name="Morris P.F."/>
            <person name="Phuntumart V."/>
            <person name="Putnam N.H."/>
            <person name="Rash S."/>
            <person name="Rose J.K."/>
            <person name="Sakihama Y."/>
            <person name="Salamov A.A."/>
            <person name="Savidor A."/>
            <person name="Scheuring C.F."/>
            <person name="Smith B.M."/>
            <person name="Sobral B.W."/>
            <person name="Terry A."/>
            <person name="Torto-Alalibo T.A."/>
            <person name="Win J."/>
            <person name="Xu Z."/>
            <person name="Zhang H."/>
            <person name="Grigoriev I.V."/>
            <person name="Rokhsar D.S."/>
            <person name="Boore J.L."/>
        </authorList>
    </citation>
    <scope>NUCLEOTIDE SEQUENCE [LARGE SCALE GENOMIC DNA]</scope>
    <source>
        <strain evidence="8 9">P6497</strain>
    </source>
</reference>
<feature type="region of interest" description="Disordered" evidence="6">
    <location>
        <begin position="73"/>
        <end position="129"/>
    </location>
</feature>
<feature type="compositionally biased region" description="Low complexity" evidence="6">
    <location>
        <begin position="73"/>
        <end position="87"/>
    </location>
</feature>
<organism evidence="8 9">
    <name type="scientific">Phytophthora sojae (strain P6497)</name>
    <name type="common">Soybean stem and root rot agent</name>
    <name type="synonym">Phytophthora megasperma f. sp. glycines</name>
    <dbReference type="NCBI Taxonomy" id="1094619"/>
    <lineage>
        <taxon>Eukaryota</taxon>
        <taxon>Sar</taxon>
        <taxon>Stramenopiles</taxon>
        <taxon>Oomycota</taxon>
        <taxon>Peronosporomycetes</taxon>
        <taxon>Peronosporales</taxon>
        <taxon>Peronosporaceae</taxon>
        <taxon>Phytophthora</taxon>
    </lineage>
</organism>
<keyword evidence="9" id="KW-1185">Reference proteome</keyword>
<evidence type="ECO:0008006" key="10">
    <source>
        <dbReference type="Google" id="ProtNLM"/>
    </source>
</evidence>
<evidence type="ECO:0000256" key="1">
    <source>
        <dbReference type="ARBA" id="ARBA00004141"/>
    </source>
</evidence>
<evidence type="ECO:0000256" key="2">
    <source>
        <dbReference type="ARBA" id="ARBA00022448"/>
    </source>
</evidence>
<dbReference type="InterPro" id="IPR044770">
    <property type="entry name" value="MFS_spinster-like"/>
</dbReference>
<sequence>MSYLQGSVPMGVMLGYFAGTVSNWLVPESFSLIQTWRWPFLLQFLALLPINVAIFFVPKKHLLIRSDGDRDAVASGGTDSASASSSSDGGGVDPDSQCVDAPEEAATAKVEEEEDKEELEQDETGDADTVPHYEHHTELEPLNSSRGGGFLSARGRSAFGLHSFLDDTVAGTPMSTRSTTYHDEEDALLASASMYGVSNQRSFRQLHQNQQQYHFGHYEEDVGSASLRRSMIRPPSLRGGMQGTLLDAAASELENGDSTASAPPAISTSPINSKAGVAPTAQQRTSPLSKNGAHLSSTYGALDTAITPMRSPRMSPRMSMLEASILEEEFMEVYEQGAFSEGVYELLHIPVFCLIVFGLTTVYFVVTGVQYWSTIFMIKSLYASKYLVNGLFVVVSGTGPILGVFFGGWIIDRYGGYIGVEQRAKALGICMILGLTAFSISAVTTFFDDVYITAGFLWLLLFFGGAILPACTGIFISVVPAEHRALASSFSVMVFNLFGYALSPYLTGLIMEWVISQQGQPNSYFQYCDEACAYRIGFRFCLCWSVWSVLCIGSAWHIASRQAEEARQVQQFYAAQRPAVAEC</sequence>
<name>G4YGX8_PHYSP</name>
<evidence type="ECO:0000256" key="4">
    <source>
        <dbReference type="ARBA" id="ARBA00022989"/>
    </source>
</evidence>
<protein>
    <recommendedName>
        <fullName evidence="10">Major facilitator superfamily (MFS) profile domain-containing protein</fullName>
    </recommendedName>
</protein>
<keyword evidence="5 7" id="KW-0472">Membrane</keyword>
<dbReference type="AlphaFoldDB" id="G4YGX8"/>
<evidence type="ECO:0000313" key="9">
    <source>
        <dbReference type="Proteomes" id="UP000002640"/>
    </source>
</evidence>
<feature type="transmembrane region" description="Helical" evidence="7">
    <location>
        <begin position="493"/>
        <end position="516"/>
    </location>
</feature>
<dbReference type="Gene3D" id="1.20.1250.20">
    <property type="entry name" value="MFS general substrate transporter like domains"/>
    <property type="match status" value="2"/>
</dbReference>
<dbReference type="InParanoid" id="G4YGX8"/>
<evidence type="ECO:0000256" key="6">
    <source>
        <dbReference type="SAM" id="MobiDB-lite"/>
    </source>
</evidence>
<dbReference type="SMR" id="G4YGX8"/>
<evidence type="ECO:0000313" key="8">
    <source>
        <dbReference type="EMBL" id="EGZ27459.1"/>
    </source>
</evidence>
<dbReference type="PANTHER" id="PTHR23505">
    <property type="entry name" value="SPINSTER"/>
    <property type="match status" value="1"/>
</dbReference>
<dbReference type="RefSeq" id="XP_009514734.1">
    <property type="nucleotide sequence ID" value="XM_009516439.1"/>
</dbReference>
<feature type="transmembrane region" description="Helical" evidence="7">
    <location>
        <begin position="346"/>
        <end position="366"/>
    </location>
</feature>
<feature type="transmembrane region" description="Helical" evidence="7">
    <location>
        <begin position="38"/>
        <end position="57"/>
    </location>
</feature>
<keyword evidence="2" id="KW-0813">Transport</keyword>
<dbReference type="InterPro" id="IPR036259">
    <property type="entry name" value="MFS_trans_sf"/>
</dbReference>
<dbReference type="KEGG" id="psoj:PHYSODRAFT_284101"/>
<dbReference type="EMBL" id="JH159151">
    <property type="protein sequence ID" value="EGZ27459.1"/>
    <property type="molecule type" value="Genomic_DNA"/>
</dbReference>
<feature type="region of interest" description="Disordered" evidence="6">
    <location>
        <begin position="252"/>
        <end position="294"/>
    </location>
</feature>
<feature type="compositionally biased region" description="Polar residues" evidence="6">
    <location>
        <begin position="280"/>
        <end position="294"/>
    </location>
</feature>
<evidence type="ECO:0000256" key="7">
    <source>
        <dbReference type="SAM" id="Phobius"/>
    </source>
</evidence>
<evidence type="ECO:0000256" key="5">
    <source>
        <dbReference type="ARBA" id="ARBA00023136"/>
    </source>
</evidence>
<keyword evidence="3 7" id="KW-0812">Transmembrane</keyword>
<feature type="compositionally biased region" description="Acidic residues" evidence="6">
    <location>
        <begin position="111"/>
        <end position="126"/>
    </location>
</feature>
<evidence type="ECO:0000256" key="3">
    <source>
        <dbReference type="ARBA" id="ARBA00022692"/>
    </source>
</evidence>
<dbReference type="GeneID" id="20639701"/>
<feature type="transmembrane region" description="Helical" evidence="7">
    <location>
        <begin position="386"/>
        <end position="411"/>
    </location>
</feature>
<feature type="compositionally biased region" description="Low complexity" evidence="6">
    <location>
        <begin position="258"/>
        <end position="271"/>
    </location>
</feature>
<dbReference type="Proteomes" id="UP000002640">
    <property type="component" value="Unassembled WGS sequence"/>
</dbReference>
<feature type="transmembrane region" description="Helical" evidence="7">
    <location>
        <begin position="7"/>
        <end position="26"/>
    </location>
</feature>